<evidence type="ECO:0000313" key="2">
    <source>
        <dbReference type="EMBL" id="EEF61417.1"/>
    </source>
</evidence>
<dbReference type="NCBIfam" id="TIGR03803">
    <property type="entry name" value="Gloeo_Verruco"/>
    <property type="match status" value="14"/>
</dbReference>
<evidence type="ECO:0000256" key="1">
    <source>
        <dbReference type="SAM" id="SignalP"/>
    </source>
</evidence>
<comment type="caution">
    <text evidence="2">The sequence shown here is derived from an EMBL/GenBank/DDBJ whole genome shotgun (WGS) entry which is preliminary data.</text>
</comment>
<dbReference type="InterPro" id="IPR022519">
    <property type="entry name" value="Gloeo/Verruco_rpt"/>
</dbReference>
<dbReference type="SUPFAM" id="SSF63829">
    <property type="entry name" value="Calcium-dependent phosphotriesterase"/>
    <property type="match status" value="3"/>
</dbReference>
<name>B9XFQ3_PEDPL</name>
<dbReference type="AlphaFoldDB" id="B9XFQ3"/>
<dbReference type="Proteomes" id="UP000003688">
    <property type="component" value="Unassembled WGS sequence"/>
</dbReference>
<sequence precursor="true">MKHLFAGLFFACTLAIARSQTLQPEPVFAFVGTNGLTPQGDLVQAADGNFYGTTSQGGTNGYGTVFKFTPFTGALTTLVSFNGTNGSYPRSGLTLGNDGNLYGTTYDGGTNNAGTVFRVTTSGTLVTLFNFYGWESGQSPNGLVLGADGNFYGTTYWGGFDGENYVNFGTVFKITPGGVLTTLTSFAGTNGDNPAGDSKLTFGYDGNLYGVTYRGGASNYGTVFKITPNGTLTSLVSFNNTNGAYPRSGLALGKDGQLYGTTSHGGPGDFGTIFKVTTNGALTTLFYFNNSNGAYPVGPLTLSTNGNFYGTTAGGGSIGRGTMFQITTNGAMTSLLSFNMTIGASPNSRLTLASDGNFYSTAPGGGLGGYGLVFEVTTNGGLSTLKSFVCNGANPNAALTVGTDGNFYGTTSAGGDAGGWGTIFRVKKTDNSFTTLLNFGGLNGGTPYSGLTLGSSGEFYGTTYQGGISNYGTIFKYTTNKGQTMLATFYSTNGANPYAGLIFGGDGNLYGTTYRGGASNLGTVFKVTTNGLLTVIASFSNTNGANPRAALTLGNDGAFYGTTENGGTNGGWGTVYKVTTNGVLTSLVSFDDNTNGAAPYGALVLGSDGNFYGTTSGYSSDGTVFRVTPAGIITTLHDLDSYYDGSAPYAGLTPWVDGCFYGTTTWGGYNGGGTIFKITPSGQFTSVANFNLADDSAEYSFYPSGYYANAALTPGGDGNFYGTATDGGIGGLGTVFRMSNLPLLPPGGIISSVRTSGSNPRTATLTWLGMTNTPYILQYTTNLTTGLWLNLSTNFSDNTGAWTNVDATATNSQRFYRLKH</sequence>
<proteinExistence type="predicted"/>
<evidence type="ECO:0000313" key="3">
    <source>
        <dbReference type="Proteomes" id="UP000003688"/>
    </source>
</evidence>
<dbReference type="EMBL" id="ABOX02000010">
    <property type="protein sequence ID" value="EEF61417.1"/>
    <property type="molecule type" value="Genomic_DNA"/>
</dbReference>
<feature type="chain" id="PRO_5002894857" evidence="1">
    <location>
        <begin position="18"/>
        <end position="820"/>
    </location>
</feature>
<dbReference type="STRING" id="320771.Cflav_PD4438"/>
<gene>
    <name evidence="2" type="ORF">Cflav_PD4438</name>
</gene>
<organism evidence="2 3">
    <name type="scientific">Pedosphaera parvula (strain Ellin514)</name>
    <dbReference type="NCBI Taxonomy" id="320771"/>
    <lineage>
        <taxon>Bacteria</taxon>
        <taxon>Pseudomonadati</taxon>
        <taxon>Verrucomicrobiota</taxon>
        <taxon>Pedosphaerae</taxon>
        <taxon>Pedosphaerales</taxon>
        <taxon>Pedosphaeraceae</taxon>
        <taxon>Pedosphaera</taxon>
    </lineage>
</organism>
<keyword evidence="1" id="KW-0732">Signal</keyword>
<keyword evidence="3" id="KW-1185">Reference proteome</keyword>
<feature type="signal peptide" evidence="1">
    <location>
        <begin position="1"/>
        <end position="17"/>
    </location>
</feature>
<reference evidence="2 3" key="1">
    <citation type="journal article" date="2011" name="J. Bacteriol.">
        <title>Genome sequence of 'Pedosphaera parvula' Ellin514, an aerobic Verrucomicrobial isolate from pasture soil.</title>
        <authorList>
            <person name="Kant R."/>
            <person name="van Passel M.W."/>
            <person name="Sangwan P."/>
            <person name="Palva A."/>
            <person name="Lucas S."/>
            <person name="Copeland A."/>
            <person name="Lapidus A."/>
            <person name="Glavina Del Rio T."/>
            <person name="Dalin E."/>
            <person name="Tice H."/>
            <person name="Bruce D."/>
            <person name="Goodwin L."/>
            <person name="Pitluck S."/>
            <person name="Chertkov O."/>
            <person name="Larimer F.W."/>
            <person name="Land M.L."/>
            <person name="Hauser L."/>
            <person name="Brettin T.S."/>
            <person name="Detter J.C."/>
            <person name="Han S."/>
            <person name="de Vos W.M."/>
            <person name="Janssen P.H."/>
            <person name="Smidt H."/>
        </authorList>
    </citation>
    <scope>NUCLEOTIDE SEQUENCE [LARGE SCALE GENOMIC DNA]</scope>
    <source>
        <strain evidence="2 3">Ellin514</strain>
    </source>
</reference>
<accession>B9XFQ3</accession>
<protein>
    <submittedName>
        <fullName evidence="2">Uncharacterized protein</fullName>
    </submittedName>
</protein>